<dbReference type="Proteomes" id="UP000298663">
    <property type="component" value="Chromosome X"/>
</dbReference>
<keyword evidence="4 5" id="KW-0472">Membrane</keyword>
<accession>A0A4U8URY0</accession>
<dbReference type="Pfam" id="PF10324">
    <property type="entry name" value="7TM_GPCR_Srw"/>
    <property type="match status" value="1"/>
</dbReference>
<evidence type="ECO:0000313" key="7">
    <source>
        <dbReference type="EMBL" id="TMS34917.1"/>
    </source>
</evidence>
<dbReference type="Gene3D" id="1.20.1070.10">
    <property type="entry name" value="Rhodopsin 7-helix transmembrane proteins"/>
    <property type="match status" value="1"/>
</dbReference>
<reference evidence="7 8" key="2">
    <citation type="journal article" date="2019" name="G3 (Bethesda)">
        <title>Hybrid Assembly of the Genome of the Entomopathogenic Nematode Steinernema carpocapsae Identifies the X-Chromosome.</title>
        <authorList>
            <person name="Serra L."/>
            <person name="Macchietto M."/>
            <person name="Macias-Munoz A."/>
            <person name="McGill C.J."/>
            <person name="Rodriguez I.M."/>
            <person name="Rodriguez B."/>
            <person name="Murad R."/>
            <person name="Mortazavi A."/>
        </authorList>
    </citation>
    <scope>NUCLEOTIDE SEQUENCE [LARGE SCALE GENOMIC DNA]</scope>
    <source>
        <strain evidence="7 8">ALL</strain>
    </source>
</reference>
<evidence type="ECO:0000256" key="4">
    <source>
        <dbReference type="ARBA" id="ARBA00023136"/>
    </source>
</evidence>
<dbReference type="PANTHER" id="PTHR46273">
    <property type="entry name" value="MYOSUPPRESSIN RECEPTOR 1, ISOFORM B-RELATED"/>
    <property type="match status" value="1"/>
</dbReference>
<dbReference type="PROSITE" id="PS50262">
    <property type="entry name" value="G_PROTEIN_RECEP_F1_2"/>
    <property type="match status" value="1"/>
</dbReference>
<feature type="transmembrane region" description="Helical" evidence="5">
    <location>
        <begin position="15"/>
        <end position="36"/>
    </location>
</feature>
<keyword evidence="2 5" id="KW-0812">Transmembrane</keyword>
<dbReference type="GO" id="GO:0005886">
    <property type="term" value="C:plasma membrane"/>
    <property type="evidence" value="ECO:0007669"/>
    <property type="project" value="TreeGrafter"/>
</dbReference>
<dbReference type="GO" id="GO:0008528">
    <property type="term" value="F:G protein-coupled peptide receptor activity"/>
    <property type="evidence" value="ECO:0007669"/>
    <property type="project" value="InterPro"/>
</dbReference>
<dbReference type="AlphaFoldDB" id="A0A4U8URY0"/>
<feature type="transmembrane region" description="Helical" evidence="5">
    <location>
        <begin position="43"/>
        <end position="64"/>
    </location>
</feature>
<name>A0A4U8URY0_STECR</name>
<dbReference type="OrthoDB" id="5864054at2759"/>
<evidence type="ECO:0000256" key="3">
    <source>
        <dbReference type="ARBA" id="ARBA00022989"/>
    </source>
</evidence>
<dbReference type="InterPro" id="IPR019427">
    <property type="entry name" value="7TM_GPCR_serpentine_rcpt_Srw"/>
</dbReference>
<dbReference type="EMBL" id="AZBU02000001">
    <property type="protein sequence ID" value="TMS34917.1"/>
    <property type="molecule type" value="Genomic_DNA"/>
</dbReference>
<comment type="caution">
    <text evidence="7">The sequence shown here is derived from an EMBL/GenBank/DDBJ whole genome shotgun (WGS) entry which is preliminary data.</text>
</comment>
<reference evidence="7 8" key="1">
    <citation type="journal article" date="2015" name="Genome Biol.">
        <title>Comparative genomics of Steinernema reveals deeply conserved gene regulatory networks.</title>
        <authorList>
            <person name="Dillman A.R."/>
            <person name="Macchietto M."/>
            <person name="Porter C.F."/>
            <person name="Rogers A."/>
            <person name="Williams B."/>
            <person name="Antoshechkin I."/>
            <person name="Lee M.M."/>
            <person name="Goodwin Z."/>
            <person name="Lu X."/>
            <person name="Lewis E.E."/>
            <person name="Goodrich-Blair H."/>
            <person name="Stock S.P."/>
            <person name="Adams B.J."/>
            <person name="Sternberg P.W."/>
            <person name="Mortazavi A."/>
        </authorList>
    </citation>
    <scope>NUCLEOTIDE SEQUENCE [LARGE SCALE GENOMIC DNA]</scope>
    <source>
        <strain evidence="7 8">ALL</strain>
    </source>
</reference>
<evidence type="ECO:0000256" key="1">
    <source>
        <dbReference type="ARBA" id="ARBA00004370"/>
    </source>
</evidence>
<dbReference type="InterPro" id="IPR000276">
    <property type="entry name" value="GPCR_Rhodpsn"/>
</dbReference>
<evidence type="ECO:0000256" key="5">
    <source>
        <dbReference type="SAM" id="Phobius"/>
    </source>
</evidence>
<feature type="transmembrane region" description="Helical" evidence="5">
    <location>
        <begin position="191"/>
        <end position="216"/>
    </location>
</feature>
<dbReference type="InterPro" id="IPR053219">
    <property type="entry name" value="GPCR_Dmsr-1"/>
</dbReference>
<feature type="transmembrane region" description="Helical" evidence="5">
    <location>
        <begin position="244"/>
        <end position="269"/>
    </location>
</feature>
<keyword evidence="3 5" id="KW-1133">Transmembrane helix</keyword>
<dbReference type="STRING" id="34508.A0A4U8URY0"/>
<gene>
    <name evidence="7" type="ORF">L596_002414</name>
</gene>
<organism evidence="7 8">
    <name type="scientific">Steinernema carpocapsae</name>
    <name type="common">Entomopathogenic nematode</name>
    <dbReference type="NCBI Taxonomy" id="34508"/>
    <lineage>
        <taxon>Eukaryota</taxon>
        <taxon>Metazoa</taxon>
        <taxon>Ecdysozoa</taxon>
        <taxon>Nematoda</taxon>
        <taxon>Chromadorea</taxon>
        <taxon>Rhabditida</taxon>
        <taxon>Tylenchina</taxon>
        <taxon>Panagrolaimomorpha</taxon>
        <taxon>Strongyloidoidea</taxon>
        <taxon>Steinernematidae</taxon>
        <taxon>Steinernema</taxon>
    </lineage>
</organism>
<evidence type="ECO:0000313" key="8">
    <source>
        <dbReference type="Proteomes" id="UP000298663"/>
    </source>
</evidence>
<dbReference type="EMBL" id="CM016762">
    <property type="protein sequence ID" value="TMS34917.1"/>
    <property type="molecule type" value="Genomic_DNA"/>
</dbReference>
<feature type="transmembrane region" description="Helical" evidence="5">
    <location>
        <begin position="134"/>
        <end position="153"/>
    </location>
</feature>
<dbReference type="PANTHER" id="PTHR46273:SF11">
    <property type="entry name" value="G-PROTEIN COUPLED RECEPTORS FAMILY 1 PROFILE DOMAIN-CONTAINING PROTEIN"/>
    <property type="match status" value="1"/>
</dbReference>
<dbReference type="SUPFAM" id="SSF81321">
    <property type="entry name" value="Family A G protein-coupled receptor-like"/>
    <property type="match status" value="1"/>
</dbReference>
<feature type="transmembrane region" description="Helical" evidence="5">
    <location>
        <begin position="84"/>
        <end position="113"/>
    </location>
</feature>
<evidence type="ECO:0000259" key="6">
    <source>
        <dbReference type="PROSITE" id="PS50262"/>
    </source>
</evidence>
<feature type="domain" description="G-protein coupled receptors family 1 profile" evidence="6">
    <location>
        <begin position="23"/>
        <end position="309"/>
    </location>
</feature>
<dbReference type="PRINTS" id="PR00237">
    <property type="entry name" value="GPCRRHODOPSN"/>
</dbReference>
<dbReference type="InterPro" id="IPR017452">
    <property type="entry name" value="GPCR_Rhodpsn_7TM"/>
</dbReference>
<sequence>MDVLIAIYREIHPPLVTLLCVAGTVGHILSMATLASMLNPTNLLLISMSGSQLVFCVNYLYTILFKFGTETLCLTPLWGWGWTASFLVSVNLSVMVHMTGVFHVVALSIVRYFSLKHISKVSSTLPWFTYQKSVISLVVIYMSMLIVCGPIYFNSEIREVPYHETCVSKFPALNGTVAYELHVRNKVLQQVIFWLFGSICKLIPCMVLFVMTFFILDRLKLIRQMNERFGNQERDRRYDRTTKMILIIMLIFIVVEFPQGIMAVLHSMVDLPAGAQEFGDLFEMLTLLTSCIIFALLCSMNSSLRNELYQLFCRRFQRWSDERKHREFPQAKSIHFSRDERLSASTFERFFTQSAIQMTNKSMRTSLTYLEAHSMAS</sequence>
<protein>
    <recommendedName>
        <fullName evidence="6">G-protein coupled receptors family 1 profile domain-containing protein</fullName>
    </recommendedName>
</protein>
<evidence type="ECO:0000256" key="2">
    <source>
        <dbReference type="ARBA" id="ARBA00022692"/>
    </source>
</evidence>
<keyword evidence="8" id="KW-1185">Reference proteome</keyword>
<proteinExistence type="predicted"/>
<comment type="subcellular location">
    <subcellularLocation>
        <location evidence="1">Membrane</location>
    </subcellularLocation>
</comment>
<feature type="transmembrane region" description="Helical" evidence="5">
    <location>
        <begin position="281"/>
        <end position="300"/>
    </location>
</feature>